<keyword evidence="9" id="KW-0249">Electron transport</keyword>
<keyword evidence="12 16" id="KW-0830">Ubiquinone</keyword>
<comment type="function">
    <text evidence="16">Core subunit of the mitochondrial membrane respiratory chain NADH dehydrogenase (Complex I) which catalyzes electron transfer from NADH through the respiratory chain, using ubiquinone as an electron acceptor. Essential for the catalytic activity and assembly of complex I.</text>
</comment>
<keyword evidence="7" id="KW-0999">Mitochondrion inner membrane</keyword>
<dbReference type="Pfam" id="PF06455">
    <property type="entry name" value="NADH5_C"/>
    <property type="match status" value="1"/>
</dbReference>
<dbReference type="GO" id="GO:0015990">
    <property type="term" value="P:electron transport coupled proton transport"/>
    <property type="evidence" value="ECO:0007669"/>
    <property type="project" value="TreeGrafter"/>
</dbReference>
<comment type="similarity">
    <text evidence="16">Belongs to the complex I subunit 5 family.</text>
</comment>
<dbReference type="EMBL" id="KT726960">
    <property type="protein sequence ID" value="ALO81693.1"/>
    <property type="molecule type" value="Genomic_DNA"/>
</dbReference>
<evidence type="ECO:0000256" key="15">
    <source>
        <dbReference type="ARBA" id="ARBA00049551"/>
    </source>
</evidence>
<evidence type="ECO:0000256" key="6">
    <source>
        <dbReference type="ARBA" id="ARBA00022692"/>
    </source>
</evidence>
<feature type="transmembrane region" description="Helical" evidence="16">
    <location>
        <begin position="155"/>
        <end position="171"/>
    </location>
</feature>
<evidence type="ECO:0000256" key="10">
    <source>
        <dbReference type="ARBA" id="ARBA00022989"/>
    </source>
</evidence>
<feature type="domain" description="NADH dehydrogenase subunit 5 C-terminal" evidence="19">
    <location>
        <begin position="371"/>
        <end position="524"/>
    </location>
</feature>
<feature type="transmembrane region" description="Helical" evidence="16">
    <location>
        <begin position="41"/>
        <end position="61"/>
    </location>
</feature>
<feature type="transmembrane region" description="Helical" evidence="16">
    <location>
        <begin position="221"/>
        <end position="243"/>
    </location>
</feature>
<feature type="transmembrane region" description="Helical" evidence="16">
    <location>
        <begin position="192"/>
        <end position="215"/>
    </location>
</feature>
<feature type="transmembrane region" description="Helical" evidence="16">
    <location>
        <begin position="352"/>
        <end position="373"/>
    </location>
</feature>
<evidence type="ECO:0000256" key="12">
    <source>
        <dbReference type="ARBA" id="ARBA00023075"/>
    </source>
</evidence>
<feature type="transmembrane region" description="Helical" evidence="16">
    <location>
        <begin position="12"/>
        <end position="35"/>
    </location>
</feature>
<evidence type="ECO:0000256" key="8">
    <source>
        <dbReference type="ARBA" id="ARBA00022967"/>
    </source>
</evidence>
<feature type="domain" description="NADH-Ubiquinone oxidoreductase (complex I) chain 5 N-terminal" evidence="18">
    <location>
        <begin position="29"/>
        <end position="70"/>
    </location>
</feature>
<dbReference type="InterPro" id="IPR001750">
    <property type="entry name" value="ND/Mrp_TM"/>
</dbReference>
<dbReference type="InterPro" id="IPR001516">
    <property type="entry name" value="Proton_antipo_N"/>
</dbReference>
<evidence type="ECO:0000256" key="2">
    <source>
        <dbReference type="ARBA" id="ARBA00012944"/>
    </source>
</evidence>
<name>A0A0S2N0D5_OWEFU</name>
<gene>
    <name evidence="20" type="primary">NAD5</name>
</gene>
<dbReference type="InterPro" id="IPR003945">
    <property type="entry name" value="NU5C-like"/>
</dbReference>
<dbReference type="AlphaFoldDB" id="A0A0S2N0D5"/>
<feature type="transmembrane region" description="Helical" evidence="16">
    <location>
        <begin position="250"/>
        <end position="276"/>
    </location>
</feature>
<comment type="subcellular location">
    <subcellularLocation>
        <location evidence="1">Mitochondrion inner membrane</location>
        <topology evidence="1">Multi-pass membrane protein</topology>
    </subcellularLocation>
</comment>
<evidence type="ECO:0000256" key="3">
    <source>
        <dbReference type="ARBA" id="ARBA00021096"/>
    </source>
</evidence>
<keyword evidence="4 16" id="KW-0813">Transport</keyword>
<dbReference type="RefSeq" id="YP_009192175.1">
    <property type="nucleotide sequence ID" value="NC_028712.1"/>
</dbReference>
<accession>A0A0S2N0D5</accession>
<feature type="domain" description="NADH:quinone oxidoreductase/Mrp antiporter transmembrane" evidence="17">
    <location>
        <begin position="89"/>
        <end position="368"/>
    </location>
</feature>
<evidence type="ECO:0000259" key="17">
    <source>
        <dbReference type="Pfam" id="PF00361"/>
    </source>
</evidence>
<evidence type="ECO:0000256" key="7">
    <source>
        <dbReference type="ARBA" id="ARBA00022792"/>
    </source>
</evidence>
<dbReference type="Pfam" id="PF00361">
    <property type="entry name" value="Proton_antipo_M"/>
    <property type="match status" value="1"/>
</dbReference>
<dbReference type="Pfam" id="PF00662">
    <property type="entry name" value="Proton_antipo_N"/>
    <property type="match status" value="1"/>
</dbReference>
<dbReference type="InterPro" id="IPR010934">
    <property type="entry name" value="NADH_DH_su5_C"/>
</dbReference>
<organism evidence="20">
    <name type="scientific">Owenia fusiformis</name>
    <name type="common">Polychaete worm</name>
    <dbReference type="NCBI Taxonomy" id="6347"/>
    <lineage>
        <taxon>Eukaryota</taxon>
        <taxon>Metazoa</taxon>
        <taxon>Spiralia</taxon>
        <taxon>Lophotrochozoa</taxon>
        <taxon>Annelida</taxon>
        <taxon>Polychaeta</taxon>
        <taxon>Sedentaria</taxon>
        <taxon>Canalipalpata</taxon>
        <taxon>Sabellida</taxon>
        <taxon>Oweniida</taxon>
        <taxon>Oweniidae</taxon>
        <taxon>Owenia</taxon>
    </lineage>
</organism>
<evidence type="ECO:0000256" key="4">
    <source>
        <dbReference type="ARBA" id="ARBA00022448"/>
    </source>
</evidence>
<dbReference type="GO" id="GO:0005743">
    <property type="term" value="C:mitochondrial inner membrane"/>
    <property type="evidence" value="ECO:0007669"/>
    <property type="project" value="UniProtKB-SubCell"/>
</dbReference>
<feature type="transmembrane region" description="Helical" evidence="16">
    <location>
        <begin position="73"/>
        <end position="97"/>
    </location>
</feature>
<geneLocation type="mitochondrion" evidence="20"/>
<sequence>MIFMGMWFVWKEVVVFFEWELFNMLGSMVTLSIVFDKVGVLFSLLVLLISSCVFMFSSSYMSEELYLSRFSMLVLLFVISMCLLIFIPNMISLLIGWDGLGLVSFLLVIYYQSFYSLSAGLLTVMINRVGDVMLLLSIGWCVNQGHWFALSYYSFGYDSWVCLAVLVAGMTKSAQIPFSSWLPAAMAAPTPVSALVHSSTLVTAGIFLIVRFYNFLSEFDWFLPLTLLIGVSTMFMAGLGANVEMDLKKVIALSTLSQLGVMMASVGVGLVNLALFHLFTHALFKALLFLCAGNFIHLGGHYQDMRYFGQMSLITPLTSSCMNVANLALCGFPFMAGFYSKDAIMESYTSDLFNWFMWGIFFISAGLTASYSLRMSYNSMWGNWNGGGYSSKGDDDVMMTYPMMVLLFGAIVAGASFSWGVFSFETTIVFPVLVKVIIFFLVFGGFWLGYILSSGVIYENEGLSSNKKYDEEGYKGIMLWGVVKMWYLVDLNAQPGLMFTMNIGKNVLKSVDFGWAEVIGGQGV</sequence>
<keyword evidence="8" id="KW-1278">Translocase</keyword>
<evidence type="ECO:0000313" key="20">
    <source>
        <dbReference type="EMBL" id="ALO81693.1"/>
    </source>
</evidence>
<evidence type="ECO:0000256" key="11">
    <source>
        <dbReference type="ARBA" id="ARBA00023027"/>
    </source>
</evidence>
<evidence type="ECO:0000256" key="9">
    <source>
        <dbReference type="ARBA" id="ARBA00022982"/>
    </source>
</evidence>
<dbReference type="PRINTS" id="PR01434">
    <property type="entry name" value="NADHDHGNASE5"/>
</dbReference>
<protein>
    <recommendedName>
        <fullName evidence="3 16">NADH-ubiquinone oxidoreductase chain 5</fullName>
        <ecNumber evidence="2 16">7.1.1.2</ecNumber>
    </recommendedName>
</protein>
<reference evidence="20" key="1">
    <citation type="journal article" date="2015" name="Mol. Phylogenet. Evol.">
        <title>Evolution of mitochondrial gene order in Annelida.</title>
        <authorList>
            <person name="Weigert A."/>
            <person name="Golombek A."/>
            <person name="Gerth M."/>
            <person name="Schwarz F."/>
            <person name="Struck T.H."/>
            <person name="Bleidorn C."/>
        </authorList>
    </citation>
    <scope>NUCLEOTIDE SEQUENCE</scope>
</reference>
<keyword evidence="13 16" id="KW-0496">Mitochondrion</keyword>
<keyword evidence="14 16" id="KW-0472">Membrane</keyword>
<feature type="transmembrane region" description="Helical" evidence="16">
    <location>
        <begin position="282"/>
        <end position="300"/>
    </location>
</feature>
<feature type="transmembrane region" description="Helical" evidence="16">
    <location>
        <begin position="401"/>
        <end position="422"/>
    </location>
</feature>
<feature type="transmembrane region" description="Helical" evidence="16">
    <location>
        <begin position="321"/>
        <end position="340"/>
    </location>
</feature>
<keyword evidence="10 16" id="KW-1133">Transmembrane helix</keyword>
<evidence type="ECO:0000256" key="14">
    <source>
        <dbReference type="ARBA" id="ARBA00023136"/>
    </source>
</evidence>
<dbReference type="PANTHER" id="PTHR42829">
    <property type="entry name" value="NADH-UBIQUINONE OXIDOREDUCTASE CHAIN 5"/>
    <property type="match status" value="1"/>
</dbReference>
<keyword evidence="11 16" id="KW-0520">NAD</keyword>
<feature type="transmembrane region" description="Helical" evidence="16">
    <location>
        <begin position="428"/>
        <end position="452"/>
    </location>
</feature>
<dbReference type="GO" id="GO:0008137">
    <property type="term" value="F:NADH dehydrogenase (ubiquinone) activity"/>
    <property type="evidence" value="ECO:0007669"/>
    <property type="project" value="UniProtKB-EC"/>
</dbReference>
<evidence type="ECO:0000256" key="13">
    <source>
        <dbReference type="ARBA" id="ARBA00023128"/>
    </source>
</evidence>
<dbReference type="PANTHER" id="PTHR42829:SF2">
    <property type="entry name" value="NADH-UBIQUINONE OXIDOREDUCTASE CHAIN 5"/>
    <property type="match status" value="1"/>
</dbReference>
<evidence type="ECO:0000259" key="18">
    <source>
        <dbReference type="Pfam" id="PF00662"/>
    </source>
</evidence>
<keyword evidence="6 16" id="KW-0812">Transmembrane</keyword>
<evidence type="ECO:0000256" key="16">
    <source>
        <dbReference type="RuleBase" id="RU003404"/>
    </source>
</evidence>
<keyword evidence="5" id="KW-0679">Respiratory chain</keyword>
<evidence type="ECO:0000259" key="19">
    <source>
        <dbReference type="Pfam" id="PF06455"/>
    </source>
</evidence>
<dbReference type="GO" id="GO:0003954">
    <property type="term" value="F:NADH dehydrogenase activity"/>
    <property type="evidence" value="ECO:0007669"/>
    <property type="project" value="TreeGrafter"/>
</dbReference>
<evidence type="ECO:0000256" key="5">
    <source>
        <dbReference type="ARBA" id="ARBA00022660"/>
    </source>
</evidence>
<evidence type="ECO:0000256" key="1">
    <source>
        <dbReference type="ARBA" id="ARBA00004448"/>
    </source>
</evidence>
<proteinExistence type="inferred from homology"/>
<dbReference type="EC" id="7.1.1.2" evidence="2 16"/>
<comment type="catalytic activity">
    <reaction evidence="15 16">
        <text>a ubiquinone + NADH + 5 H(+)(in) = a ubiquinol + NAD(+) + 4 H(+)(out)</text>
        <dbReference type="Rhea" id="RHEA:29091"/>
        <dbReference type="Rhea" id="RHEA-COMP:9565"/>
        <dbReference type="Rhea" id="RHEA-COMP:9566"/>
        <dbReference type="ChEBI" id="CHEBI:15378"/>
        <dbReference type="ChEBI" id="CHEBI:16389"/>
        <dbReference type="ChEBI" id="CHEBI:17976"/>
        <dbReference type="ChEBI" id="CHEBI:57540"/>
        <dbReference type="ChEBI" id="CHEBI:57945"/>
        <dbReference type="EC" id="7.1.1.2"/>
    </reaction>
</comment>
<dbReference type="GO" id="GO:0042773">
    <property type="term" value="P:ATP synthesis coupled electron transport"/>
    <property type="evidence" value="ECO:0007669"/>
    <property type="project" value="InterPro"/>
</dbReference>
<feature type="transmembrane region" description="Helical" evidence="16">
    <location>
        <begin position="103"/>
        <end position="125"/>
    </location>
</feature>